<gene>
    <name evidence="2" type="ORF">DESUT3_18140</name>
</gene>
<evidence type="ECO:0000313" key="3">
    <source>
        <dbReference type="Proteomes" id="UP001319827"/>
    </source>
</evidence>
<sequence length="345" mass="39097">MNTSLGKQLAALLLCALITLGGCQQRTGESPPQETATGVKPVEPQKVLPRSHRELHDIFLAHNYDWDTLTEGVPPIVLEELPRDLGRITQIKDRKRIFFLSLLPLVLMANEEISAQREKVLEICRIHDAGEQLSDEQLETIEETLFDYKVDGDPLNDRAVRSNLLKRLDVIPPALALAQAATESAYGTSRFARMANNLFGEWTFIPGTGLVPEDRPEGETYEVRRFPSLYDSVRSYMRNINTHWAYHSLREARARQRAQERPLRGMDLAQGLRLYSARKEAYVEEIRAIISRNRLTRLASTFLRGTADEPEPPLPEEEPIQAGLFSTGNFASRNLALATRQPREE</sequence>
<reference evidence="2 3" key="1">
    <citation type="journal article" date="2016" name="C (Basel)">
        <title>Selective Growth of and Electricity Production by Marine Exoelectrogenic Bacteria in Self-Aggregated Hydrogel of Microbially Reduced Graphene Oxide.</title>
        <authorList>
            <person name="Yoshida N."/>
            <person name="Goto Y."/>
            <person name="Miyata Y."/>
        </authorList>
    </citation>
    <scope>NUCLEOTIDE SEQUENCE [LARGE SCALE GENOMIC DNA]</scope>
    <source>
        <strain evidence="2 3">NIT-T3</strain>
    </source>
</reference>
<dbReference type="PANTHER" id="PTHR40572:SF1">
    <property type="entry name" value="PROTEIN BAX"/>
    <property type="match status" value="1"/>
</dbReference>
<protein>
    <recommendedName>
        <fullName evidence="1">Mannosyl-glycoprotein endo-beta-N-acetylglucosamidase-like domain-containing protein</fullName>
    </recommendedName>
</protein>
<dbReference type="PANTHER" id="PTHR40572">
    <property type="entry name" value="PROTEIN BAX"/>
    <property type="match status" value="1"/>
</dbReference>
<organism evidence="2 3">
    <name type="scientific">Desulfuromonas versatilis</name>
    <dbReference type="NCBI Taxonomy" id="2802975"/>
    <lineage>
        <taxon>Bacteria</taxon>
        <taxon>Pseudomonadati</taxon>
        <taxon>Thermodesulfobacteriota</taxon>
        <taxon>Desulfuromonadia</taxon>
        <taxon>Desulfuromonadales</taxon>
        <taxon>Desulfuromonadaceae</taxon>
        <taxon>Desulfuromonas</taxon>
    </lineage>
</organism>
<dbReference type="InterPro" id="IPR002901">
    <property type="entry name" value="MGlyc_endo_b_GlcNAc-like_dom"/>
</dbReference>
<reference evidence="2 3" key="2">
    <citation type="journal article" date="2021" name="Int. J. Syst. Evol. Microbiol.">
        <title>Isolation and Polyphasic Characterization of Desulfuromonas versatilis sp. Nov., an Electrogenic Bacteria Capable of Versatile Metabolism Isolated from a Graphene Oxide-Reducing Enrichment Culture.</title>
        <authorList>
            <person name="Xie L."/>
            <person name="Yoshida N."/>
            <person name="Ishii S."/>
            <person name="Meng L."/>
        </authorList>
    </citation>
    <scope>NUCLEOTIDE SEQUENCE [LARGE SCALE GENOMIC DNA]</scope>
    <source>
        <strain evidence="2 3">NIT-T3</strain>
    </source>
</reference>
<dbReference type="Pfam" id="PF01832">
    <property type="entry name" value="Glucosaminidase"/>
    <property type="match status" value="1"/>
</dbReference>
<keyword evidence="3" id="KW-1185">Reference proteome</keyword>
<name>A0ABM8HW46_9BACT</name>
<dbReference type="Gene3D" id="1.10.530.10">
    <property type="match status" value="1"/>
</dbReference>
<feature type="domain" description="Mannosyl-glycoprotein endo-beta-N-acetylglucosamidase-like" evidence="1">
    <location>
        <begin position="166"/>
        <end position="294"/>
    </location>
</feature>
<dbReference type="PROSITE" id="PS51257">
    <property type="entry name" value="PROKAR_LIPOPROTEIN"/>
    <property type="match status" value="1"/>
</dbReference>
<dbReference type="InterPro" id="IPR053195">
    <property type="entry name" value="Bax-like"/>
</dbReference>
<dbReference type="EMBL" id="AP024355">
    <property type="protein sequence ID" value="BCR04745.1"/>
    <property type="molecule type" value="Genomic_DNA"/>
</dbReference>
<accession>A0ABM8HW46</accession>
<proteinExistence type="predicted"/>
<evidence type="ECO:0000313" key="2">
    <source>
        <dbReference type="EMBL" id="BCR04745.1"/>
    </source>
</evidence>
<dbReference type="RefSeq" id="WP_221252197.1">
    <property type="nucleotide sequence ID" value="NZ_AP024355.1"/>
</dbReference>
<evidence type="ECO:0000259" key="1">
    <source>
        <dbReference type="Pfam" id="PF01832"/>
    </source>
</evidence>
<dbReference type="Proteomes" id="UP001319827">
    <property type="component" value="Chromosome"/>
</dbReference>